<evidence type="ECO:0000256" key="2">
    <source>
        <dbReference type="ARBA" id="ARBA00004651"/>
    </source>
</evidence>
<dbReference type="InterPro" id="IPR005467">
    <property type="entry name" value="His_kinase_dom"/>
</dbReference>
<keyword evidence="4" id="KW-1003">Cell membrane</keyword>
<feature type="domain" description="Response regulatory" evidence="23">
    <location>
        <begin position="505"/>
        <end position="627"/>
    </location>
</feature>
<comment type="subcellular location">
    <subcellularLocation>
        <location evidence="2">Cell membrane</location>
        <topology evidence="2">Multi-pass membrane protein</topology>
    </subcellularLocation>
</comment>
<dbReference type="Gene3D" id="3.40.50.2300">
    <property type="match status" value="2"/>
</dbReference>
<evidence type="ECO:0000256" key="20">
    <source>
        <dbReference type="PROSITE-ProRule" id="PRU00110"/>
    </source>
</evidence>
<dbReference type="SUPFAM" id="SSF52172">
    <property type="entry name" value="CheY-like"/>
    <property type="match status" value="2"/>
</dbReference>
<dbReference type="InterPro" id="IPR003594">
    <property type="entry name" value="HATPase_dom"/>
</dbReference>
<evidence type="ECO:0000256" key="6">
    <source>
        <dbReference type="ARBA" id="ARBA00022679"/>
    </source>
</evidence>
<keyword evidence="15" id="KW-0472">Membrane</keyword>
<dbReference type="SMART" id="SM00448">
    <property type="entry name" value="REC"/>
    <property type="match status" value="2"/>
</dbReference>
<dbReference type="Pfam" id="PF00072">
    <property type="entry name" value="Response_reg"/>
    <property type="match status" value="2"/>
</dbReference>
<evidence type="ECO:0000256" key="5">
    <source>
        <dbReference type="ARBA" id="ARBA00022553"/>
    </source>
</evidence>
<dbReference type="PROSITE" id="PS50894">
    <property type="entry name" value="HPT"/>
    <property type="match status" value="1"/>
</dbReference>
<dbReference type="Pfam" id="PF17149">
    <property type="entry name" value="CHASE5"/>
    <property type="match status" value="1"/>
</dbReference>
<dbReference type="RefSeq" id="WP_332288656.1">
    <property type="nucleotide sequence ID" value="NZ_JAZIBG010000019.1"/>
</dbReference>
<keyword evidence="13" id="KW-0902">Two-component regulatory system</keyword>
<dbReference type="CDD" id="cd17546">
    <property type="entry name" value="REC_hyHK_CKI1_RcsC-like"/>
    <property type="match status" value="2"/>
</dbReference>
<dbReference type="PROSITE" id="PS50110">
    <property type="entry name" value="RESPONSE_REGULATORY"/>
    <property type="match status" value="2"/>
</dbReference>
<dbReference type="PRINTS" id="PR00344">
    <property type="entry name" value="BCTRLSENSOR"/>
</dbReference>
<dbReference type="EC" id="2.7.13.3" evidence="3"/>
<protein>
    <recommendedName>
        <fullName evidence="18">Sensory/regulatory protein RpfC</fullName>
        <ecNumber evidence="3">2.7.13.3</ecNumber>
    </recommendedName>
    <alternativeName>
        <fullName evidence="19">Virulence sensor protein BvgS</fullName>
    </alternativeName>
</protein>
<evidence type="ECO:0000256" key="18">
    <source>
        <dbReference type="ARBA" id="ARBA00068150"/>
    </source>
</evidence>
<comment type="subunit">
    <text evidence="17">At low DSF concentrations, interacts with RpfF.</text>
</comment>
<dbReference type="GO" id="GO:0005886">
    <property type="term" value="C:plasma membrane"/>
    <property type="evidence" value="ECO:0007669"/>
    <property type="project" value="UniProtKB-SubCell"/>
</dbReference>
<dbReference type="InterPro" id="IPR008207">
    <property type="entry name" value="Sig_transdc_His_kin_Hpt_dom"/>
</dbReference>
<keyword evidence="5 21" id="KW-0597">Phosphoprotein</keyword>
<evidence type="ECO:0000259" key="25">
    <source>
        <dbReference type="PROSITE" id="PS50894"/>
    </source>
</evidence>
<feature type="domain" description="HAMP" evidence="24">
    <location>
        <begin position="174"/>
        <end position="231"/>
    </location>
</feature>
<reference evidence="26 27" key="1">
    <citation type="submission" date="2024-02" db="EMBL/GenBank/DDBJ databases">
        <title>Genome sequence of Aquincola sp. MAHUQ-54.</title>
        <authorList>
            <person name="Huq M.A."/>
        </authorList>
    </citation>
    <scope>NUCLEOTIDE SEQUENCE [LARGE SCALE GENOMIC DNA]</scope>
    <source>
        <strain evidence="26 27">MAHUQ-54</strain>
    </source>
</reference>
<dbReference type="PANTHER" id="PTHR45339">
    <property type="entry name" value="HYBRID SIGNAL TRANSDUCTION HISTIDINE KINASE J"/>
    <property type="match status" value="1"/>
</dbReference>
<dbReference type="CDD" id="cd16922">
    <property type="entry name" value="HATPase_EvgS-ArcB-TorS-like"/>
    <property type="match status" value="1"/>
</dbReference>
<comment type="catalytic activity">
    <reaction evidence="1">
        <text>ATP + protein L-histidine = ADP + protein N-phospho-L-histidine.</text>
        <dbReference type="EC" id="2.7.13.3"/>
    </reaction>
</comment>
<dbReference type="AlphaFoldDB" id="A0AAW9QAE9"/>
<dbReference type="SMART" id="SM00304">
    <property type="entry name" value="HAMP"/>
    <property type="match status" value="1"/>
</dbReference>
<keyword evidence="6" id="KW-0808">Transferase</keyword>
<gene>
    <name evidence="26" type="ORF">V4F39_07315</name>
</gene>
<evidence type="ECO:0000259" key="23">
    <source>
        <dbReference type="PROSITE" id="PS50110"/>
    </source>
</evidence>
<evidence type="ECO:0000256" key="17">
    <source>
        <dbReference type="ARBA" id="ARBA00064003"/>
    </source>
</evidence>
<proteinExistence type="predicted"/>
<sequence length="904" mass="98274">MTPSITRRMTVLILAISVVIAAVSAAYQIHSGYRAGVRAIEDTFDIIANSHVPALAANVWLLDQNLVEKQLDGIAQLPDIVHARLSGNLPWQARAAGAAVPDDADDGSSLRREFELRYTDPLDRRQTHSIGQLHVEASLQGLHGRLWQTGTAIVITEIVRAAVLAFAIILAMRQLITRHLSHIAAYSSKMTIDNLDSPLKLPDRGRHQRDEIDALASAINGMRVSLRTEMERRRESERLSQQLAIEKEAAELANGAKSEFLANMSHEIRTPMNAVIGMSHLALQSGLDARQTNYIQKVHTSAKLLLGIINDILDFSKIESGKLEIESVEFSLIDTIDALIDMISLKADEKDIELLIRQSPTLPDMLVGDPLRLQQVLVNLAGNAVKFTSRGEVVIGIEELERDAGSVLLSFWVEDSGVGISEAQQAKLFQPFAQADTTTSRRYGGTGLGLAISQQLVRLMGSHIEVRSQLGAGSRFSFTLRLGVAASPRSSPVPPAAGTPPLGGRLLVVDDNESARTILVAMAAQFGFDVTAVGSGEAAIETVAREQRQGRPFNIVLLDWKMPGMDGVECAVRLRQAATAPIDVLMVTAFSRDEVLKRMRQQHVAVCAVLTKPVTPSTLFDACCAALGRAESRGQPVARKETTPGERERLRGLRVLLAEDNDINQELALELLHRVGIVTTVAANGDEVLQRLEEQTFDGILMDCQMPVTDGYEATRRLRSDPRWQRLPVIAMTANAMTGDRERVLAVGMNDHVAKPIDVDDLYRTLARWLRPADPPVLPAPPGTAAGLPPLDALPGIDLHTGRARTLGNEGLYRRMLRMFGQGQRHVIDEFRAAHDAGDGASAARVVHTLRSTAATIGARGVELAAQALEDALRRHAARGDIEAAVEVLAQEVAIVLEGLDTLP</sequence>
<organism evidence="26 27">
    <name type="scientific">Aquincola agrisoli</name>
    <dbReference type="NCBI Taxonomy" id="3119538"/>
    <lineage>
        <taxon>Bacteria</taxon>
        <taxon>Pseudomonadati</taxon>
        <taxon>Pseudomonadota</taxon>
        <taxon>Betaproteobacteria</taxon>
        <taxon>Burkholderiales</taxon>
        <taxon>Sphaerotilaceae</taxon>
        <taxon>Aquincola</taxon>
    </lineage>
</organism>
<keyword evidence="27" id="KW-1185">Reference proteome</keyword>
<evidence type="ECO:0000313" key="27">
    <source>
        <dbReference type="Proteomes" id="UP001336250"/>
    </source>
</evidence>
<evidence type="ECO:0000256" key="16">
    <source>
        <dbReference type="ARBA" id="ARBA00058004"/>
    </source>
</evidence>
<dbReference type="SUPFAM" id="SSF47384">
    <property type="entry name" value="Homodimeric domain of signal transducing histidine kinase"/>
    <property type="match status" value="1"/>
</dbReference>
<keyword evidence="9" id="KW-0547">Nucleotide-binding</keyword>
<evidence type="ECO:0000313" key="26">
    <source>
        <dbReference type="EMBL" id="MEF7613717.1"/>
    </source>
</evidence>
<evidence type="ECO:0000259" key="22">
    <source>
        <dbReference type="PROSITE" id="PS50109"/>
    </source>
</evidence>
<dbReference type="InterPro" id="IPR036097">
    <property type="entry name" value="HisK_dim/P_sf"/>
</dbReference>
<comment type="caution">
    <text evidence="26">The sequence shown here is derived from an EMBL/GenBank/DDBJ whole genome shotgun (WGS) entry which is preliminary data.</text>
</comment>
<evidence type="ECO:0000256" key="19">
    <source>
        <dbReference type="ARBA" id="ARBA00070152"/>
    </source>
</evidence>
<feature type="domain" description="Response regulatory" evidence="23">
    <location>
        <begin position="654"/>
        <end position="770"/>
    </location>
</feature>
<dbReference type="SUPFAM" id="SSF47226">
    <property type="entry name" value="Histidine-containing phosphotransfer domain, HPT domain"/>
    <property type="match status" value="1"/>
</dbReference>
<dbReference type="InterPro" id="IPR033414">
    <property type="entry name" value="Sensor_dom"/>
</dbReference>
<evidence type="ECO:0000256" key="10">
    <source>
        <dbReference type="ARBA" id="ARBA00022777"/>
    </source>
</evidence>
<dbReference type="InterPro" id="IPR011006">
    <property type="entry name" value="CheY-like_superfamily"/>
</dbReference>
<dbReference type="FunFam" id="3.30.565.10:FF:000010">
    <property type="entry name" value="Sensor histidine kinase RcsC"/>
    <property type="match status" value="1"/>
</dbReference>
<accession>A0AAW9QAE9</accession>
<dbReference type="InterPro" id="IPR036641">
    <property type="entry name" value="HPT_dom_sf"/>
</dbReference>
<dbReference type="InterPro" id="IPR036890">
    <property type="entry name" value="HATPase_C_sf"/>
</dbReference>
<evidence type="ECO:0000256" key="4">
    <source>
        <dbReference type="ARBA" id="ARBA00022475"/>
    </source>
</evidence>
<feature type="domain" description="HPt" evidence="25">
    <location>
        <begin position="809"/>
        <end position="904"/>
    </location>
</feature>
<dbReference type="SMART" id="SM00387">
    <property type="entry name" value="HATPase_c"/>
    <property type="match status" value="1"/>
</dbReference>
<feature type="modified residue" description="Phosphohistidine" evidence="20">
    <location>
        <position position="848"/>
    </location>
</feature>
<name>A0AAW9QAE9_9BURK</name>
<dbReference type="Pfam" id="PF00512">
    <property type="entry name" value="HisKA"/>
    <property type="match status" value="1"/>
</dbReference>
<dbReference type="PROSITE" id="PS50109">
    <property type="entry name" value="HIS_KIN"/>
    <property type="match status" value="1"/>
</dbReference>
<keyword evidence="11" id="KW-0067">ATP-binding</keyword>
<dbReference type="Proteomes" id="UP001336250">
    <property type="component" value="Unassembled WGS sequence"/>
</dbReference>
<feature type="modified residue" description="4-aspartylphosphate" evidence="21">
    <location>
        <position position="559"/>
    </location>
</feature>
<evidence type="ECO:0000256" key="14">
    <source>
        <dbReference type="ARBA" id="ARBA00023026"/>
    </source>
</evidence>
<evidence type="ECO:0000259" key="24">
    <source>
        <dbReference type="PROSITE" id="PS50885"/>
    </source>
</evidence>
<keyword evidence="14" id="KW-0843">Virulence</keyword>
<dbReference type="EMBL" id="JAZIBG010000019">
    <property type="protein sequence ID" value="MEF7613717.1"/>
    <property type="molecule type" value="Genomic_DNA"/>
</dbReference>
<evidence type="ECO:0000256" key="13">
    <source>
        <dbReference type="ARBA" id="ARBA00023012"/>
    </source>
</evidence>
<dbReference type="Gene3D" id="1.10.287.130">
    <property type="match status" value="1"/>
</dbReference>
<dbReference type="Pfam" id="PF02518">
    <property type="entry name" value="HATPase_c"/>
    <property type="match status" value="1"/>
</dbReference>
<dbReference type="CDD" id="cd00082">
    <property type="entry name" value="HisKA"/>
    <property type="match status" value="1"/>
</dbReference>
<dbReference type="PROSITE" id="PS50885">
    <property type="entry name" value="HAMP"/>
    <property type="match status" value="1"/>
</dbReference>
<dbReference type="InterPro" id="IPR003661">
    <property type="entry name" value="HisK_dim/P_dom"/>
</dbReference>
<keyword evidence="8" id="KW-0732">Signal</keyword>
<evidence type="ECO:0000256" key="15">
    <source>
        <dbReference type="ARBA" id="ARBA00023136"/>
    </source>
</evidence>
<evidence type="ECO:0000256" key="9">
    <source>
        <dbReference type="ARBA" id="ARBA00022741"/>
    </source>
</evidence>
<dbReference type="CDD" id="cd00088">
    <property type="entry name" value="HPT"/>
    <property type="match status" value="1"/>
</dbReference>
<evidence type="ECO:0000256" key="21">
    <source>
        <dbReference type="PROSITE-ProRule" id="PRU00169"/>
    </source>
</evidence>
<dbReference type="Pfam" id="PF01627">
    <property type="entry name" value="Hpt"/>
    <property type="match status" value="1"/>
</dbReference>
<dbReference type="InterPro" id="IPR003660">
    <property type="entry name" value="HAMP_dom"/>
</dbReference>
<dbReference type="InterPro" id="IPR001789">
    <property type="entry name" value="Sig_transdc_resp-reg_receiver"/>
</dbReference>
<dbReference type="GO" id="GO:0005524">
    <property type="term" value="F:ATP binding"/>
    <property type="evidence" value="ECO:0007669"/>
    <property type="project" value="UniProtKB-KW"/>
</dbReference>
<feature type="domain" description="Histidine kinase" evidence="22">
    <location>
        <begin position="263"/>
        <end position="484"/>
    </location>
</feature>
<feature type="modified residue" description="4-aspartylphosphate" evidence="21">
    <location>
        <position position="703"/>
    </location>
</feature>
<dbReference type="FunFam" id="1.10.287.130:FF:000002">
    <property type="entry name" value="Two-component osmosensing histidine kinase"/>
    <property type="match status" value="1"/>
</dbReference>
<keyword evidence="12" id="KW-1133">Transmembrane helix</keyword>
<dbReference type="GO" id="GO:0000155">
    <property type="term" value="F:phosphorelay sensor kinase activity"/>
    <property type="evidence" value="ECO:0007669"/>
    <property type="project" value="InterPro"/>
</dbReference>
<evidence type="ECO:0000256" key="8">
    <source>
        <dbReference type="ARBA" id="ARBA00022729"/>
    </source>
</evidence>
<evidence type="ECO:0000256" key="12">
    <source>
        <dbReference type="ARBA" id="ARBA00022989"/>
    </source>
</evidence>
<dbReference type="Gene3D" id="6.10.340.10">
    <property type="match status" value="1"/>
</dbReference>
<evidence type="ECO:0000256" key="7">
    <source>
        <dbReference type="ARBA" id="ARBA00022692"/>
    </source>
</evidence>
<dbReference type="SUPFAM" id="SSF55874">
    <property type="entry name" value="ATPase domain of HSP90 chaperone/DNA topoisomerase II/histidine kinase"/>
    <property type="match status" value="1"/>
</dbReference>
<keyword evidence="7" id="KW-0812">Transmembrane</keyword>
<dbReference type="SMART" id="SM00073">
    <property type="entry name" value="HPT"/>
    <property type="match status" value="1"/>
</dbReference>
<comment type="function">
    <text evidence="16">Member of the two-component regulatory system BvgS/BvgA. Phosphorylates BvgA via a four-step phosphorelay in response to environmental signals.</text>
</comment>
<keyword evidence="10" id="KW-0418">Kinase</keyword>
<evidence type="ECO:0000256" key="1">
    <source>
        <dbReference type="ARBA" id="ARBA00000085"/>
    </source>
</evidence>
<evidence type="ECO:0000256" key="11">
    <source>
        <dbReference type="ARBA" id="ARBA00022840"/>
    </source>
</evidence>
<dbReference type="Gene3D" id="1.20.120.160">
    <property type="entry name" value="HPT domain"/>
    <property type="match status" value="1"/>
</dbReference>
<dbReference type="Gene3D" id="3.30.565.10">
    <property type="entry name" value="Histidine kinase-like ATPase, C-terminal domain"/>
    <property type="match status" value="1"/>
</dbReference>
<dbReference type="InterPro" id="IPR004358">
    <property type="entry name" value="Sig_transdc_His_kin-like_C"/>
</dbReference>
<dbReference type="SMART" id="SM00388">
    <property type="entry name" value="HisKA"/>
    <property type="match status" value="1"/>
</dbReference>
<dbReference type="PANTHER" id="PTHR45339:SF1">
    <property type="entry name" value="HYBRID SIGNAL TRANSDUCTION HISTIDINE KINASE J"/>
    <property type="match status" value="1"/>
</dbReference>
<evidence type="ECO:0000256" key="3">
    <source>
        <dbReference type="ARBA" id="ARBA00012438"/>
    </source>
</evidence>